<feature type="compositionally biased region" description="Acidic residues" evidence="1">
    <location>
        <begin position="1"/>
        <end position="12"/>
    </location>
</feature>
<dbReference type="InParanoid" id="A0A0C3DL07"/>
<evidence type="ECO:0000256" key="1">
    <source>
        <dbReference type="SAM" id="MobiDB-lite"/>
    </source>
</evidence>
<evidence type="ECO:0000313" key="3">
    <source>
        <dbReference type="Proteomes" id="UP000053989"/>
    </source>
</evidence>
<sequence length="63" mass="6666">MTVIDNGDDDDNCSAGRSLCEFSRSPSPNDDDDRPGEGFGSAGTRSTRVPRVEANSVESNTNS</sequence>
<reference evidence="2 3" key="1">
    <citation type="submission" date="2014-04" db="EMBL/GenBank/DDBJ databases">
        <authorList>
            <consortium name="DOE Joint Genome Institute"/>
            <person name="Kuo A."/>
            <person name="Kohler A."/>
            <person name="Nagy L.G."/>
            <person name="Floudas D."/>
            <person name="Copeland A."/>
            <person name="Barry K.W."/>
            <person name="Cichocki N."/>
            <person name="Veneault-Fourrey C."/>
            <person name="LaButti K."/>
            <person name="Lindquist E.A."/>
            <person name="Lipzen A."/>
            <person name="Lundell T."/>
            <person name="Morin E."/>
            <person name="Murat C."/>
            <person name="Sun H."/>
            <person name="Tunlid A."/>
            <person name="Henrissat B."/>
            <person name="Grigoriev I.V."/>
            <person name="Hibbett D.S."/>
            <person name="Martin F."/>
            <person name="Nordberg H.P."/>
            <person name="Cantor M.N."/>
            <person name="Hua S.X."/>
        </authorList>
    </citation>
    <scope>NUCLEOTIDE SEQUENCE [LARGE SCALE GENOMIC DNA]</scope>
    <source>
        <strain evidence="2 3">Foug A</strain>
    </source>
</reference>
<accession>A0A0C3DL07</accession>
<dbReference type="AlphaFoldDB" id="A0A0C3DL07"/>
<protein>
    <submittedName>
        <fullName evidence="2">Uncharacterized protein</fullName>
    </submittedName>
</protein>
<dbReference type="Proteomes" id="UP000053989">
    <property type="component" value="Unassembled WGS sequence"/>
</dbReference>
<gene>
    <name evidence="2" type="ORF">SCLCIDRAFT_1219803</name>
</gene>
<dbReference type="EMBL" id="KN822107">
    <property type="protein sequence ID" value="KIM56969.1"/>
    <property type="molecule type" value="Genomic_DNA"/>
</dbReference>
<feature type="region of interest" description="Disordered" evidence="1">
    <location>
        <begin position="1"/>
        <end position="63"/>
    </location>
</feature>
<reference evidence="3" key="2">
    <citation type="submission" date="2015-01" db="EMBL/GenBank/DDBJ databases">
        <title>Evolutionary Origins and Diversification of the Mycorrhizal Mutualists.</title>
        <authorList>
            <consortium name="DOE Joint Genome Institute"/>
            <consortium name="Mycorrhizal Genomics Consortium"/>
            <person name="Kohler A."/>
            <person name="Kuo A."/>
            <person name="Nagy L.G."/>
            <person name="Floudas D."/>
            <person name="Copeland A."/>
            <person name="Barry K.W."/>
            <person name="Cichocki N."/>
            <person name="Veneault-Fourrey C."/>
            <person name="LaButti K."/>
            <person name="Lindquist E.A."/>
            <person name="Lipzen A."/>
            <person name="Lundell T."/>
            <person name="Morin E."/>
            <person name="Murat C."/>
            <person name="Riley R."/>
            <person name="Ohm R."/>
            <person name="Sun H."/>
            <person name="Tunlid A."/>
            <person name="Henrissat B."/>
            <person name="Grigoriev I.V."/>
            <person name="Hibbett D.S."/>
            <person name="Martin F."/>
        </authorList>
    </citation>
    <scope>NUCLEOTIDE SEQUENCE [LARGE SCALE GENOMIC DNA]</scope>
    <source>
        <strain evidence="3">Foug A</strain>
    </source>
</reference>
<name>A0A0C3DL07_9AGAM</name>
<evidence type="ECO:0000313" key="2">
    <source>
        <dbReference type="EMBL" id="KIM56969.1"/>
    </source>
</evidence>
<keyword evidence="3" id="KW-1185">Reference proteome</keyword>
<organism evidence="2 3">
    <name type="scientific">Scleroderma citrinum Foug A</name>
    <dbReference type="NCBI Taxonomy" id="1036808"/>
    <lineage>
        <taxon>Eukaryota</taxon>
        <taxon>Fungi</taxon>
        <taxon>Dikarya</taxon>
        <taxon>Basidiomycota</taxon>
        <taxon>Agaricomycotina</taxon>
        <taxon>Agaricomycetes</taxon>
        <taxon>Agaricomycetidae</taxon>
        <taxon>Boletales</taxon>
        <taxon>Sclerodermatineae</taxon>
        <taxon>Sclerodermataceae</taxon>
        <taxon>Scleroderma</taxon>
    </lineage>
</organism>
<dbReference type="HOGENOM" id="CLU_2887088_0_0_1"/>
<proteinExistence type="predicted"/>